<evidence type="ECO:0000256" key="3">
    <source>
        <dbReference type="ARBA" id="ARBA00022448"/>
    </source>
</evidence>
<evidence type="ECO:0000256" key="14">
    <source>
        <dbReference type="RuleBase" id="RU000370"/>
    </source>
</evidence>
<proteinExistence type="inferred from homology"/>
<feature type="transmembrane region" description="Helical" evidence="15">
    <location>
        <begin position="286"/>
        <end position="309"/>
    </location>
</feature>
<dbReference type="GO" id="GO:0005886">
    <property type="term" value="C:plasma membrane"/>
    <property type="evidence" value="ECO:0007669"/>
    <property type="project" value="UniProtKB-SubCell"/>
</dbReference>
<feature type="transmembrane region" description="Helical" evidence="15">
    <location>
        <begin position="604"/>
        <end position="637"/>
    </location>
</feature>
<dbReference type="Gene3D" id="1.20.210.10">
    <property type="entry name" value="Cytochrome c oxidase-like, subunit I domain"/>
    <property type="match status" value="1"/>
</dbReference>
<keyword evidence="9 14" id="KW-0249">Electron transport</keyword>
<evidence type="ECO:0000256" key="10">
    <source>
        <dbReference type="ARBA" id="ARBA00022989"/>
    </source>
</evidence>
<protein>
    <submittedName>
        <fullName evidence="17">Cytochrome o ubiquinol oxidase subunit I</fullName>
    </submittedName>
</protein>
<feature type="transmembrane region" description="Helical" evidence="15">
    <location>
        <begin position="462"/>
        <end position="484"/>
    </location>
</feature>
<dbReference type="CDD" id="cd01662">
    <property type="entry name" value="Ubiquinol_Oxidase_I"/>
    <property type="match status" value="1"/>
</dbReference>
<dbReference type="AlphaFoldDB" id="A0A501WKG3"/>
<dbReference type="FunFam" id="1.20.210.10:FF:000002">
    <property type="entry name" value="Cytochrome o ubiquinol oxidase, subunit I"/>
    <property type="match status" value="1"/>
</dbReference>
<dbReference type="GO" id="GO:0004129">
    <property type="term" value="F:cytochrome-c oxidase activity"/>
    <property type="evidence" value="ECO:0007669"/>
    <property type="project" value="InterPro"/>
</dbReference>
<comment type="similarity">
    <text evidence="2 14">Belongs to the heme-copper respiratory oxidase family.</text>
</comment>
<dbReference type="GO" id="GO:0016682">
    <property type="term" value="F:oxidoreductase activity, acting on diphenols and related substances as donors, oxygen as acceptor"/>
    <property type="evidence" value="ECO:0007669"/>
    <property type="project" value="InterPro"/>
</dbReference>
<evidence type="ECO:0000256" key="4">
    <source>
        <dbReference type="ARBA" id="ARBA00022475"/>
    </source>
</evidence>
<dbReference type="Pfam" id="PF00115">
    <property type="entry name" value="COX1"/>
    <property type="match status" value="1"/>
</dbReference>
<sequence length="668" mass="74512">MAIEQHIPTTFLFGRLTWEAFPIHEPILVATFAGVVLGGLALLGAITYFRLWGFLWKEWFTSVDHKKIGIMYIVLGIVMLLRGFADAVMMRLQQALAFNGSEGYLPAHHYDQVFTAHGVIMIFFVAMPLVTGFMNFVMPLQIGARDVAFPFLNNFSFWMTVGGAVITMVSLFVGEYAQTGWLAYPPLSGIANSPYVGVDYYIWGLQVAGVGTTLSGINLIVTIIKMRCPGMTMMRMPIFTWTALCSNILIVAAFPVFTALLVLLALDRYVGTNFFTADNGGNPMMYVNLVWIWGHPEVYILILPAFGIFSEVTSTFSGKRLFGYSSMVYATVCITVLSYIVWLHHFFTMGSGASVNSFFGITTMIISIPTGAKLFNWLFTMFRGRIRYEPPMMWTVAFMLTFTIGGMTGVLLAVPPADFVLHNSLFLIAHFHNVIIGGVVFGLFAGIQFWFPKAFGFKLEPFWGKVSFWCWLTGYWLAFTPLYVLGLMGVTRRMRVFDDPSLQIWFLIAAIGAGVIACGIAAFLIQIGVSILRRDQLRDTTGDPWDGRTLEWATSSPPPAYNFAFTPVVREIDAWWDMKSAGYVRPTSGFIPIHMPKNTPAGMILAGLAVVCGLALVWYIWWLAALSFLGLIGYAIWHTFNYNRDYHIPATQVTATEDARGQLLAGRA</sequence>
<keyword evidence="18" id="KW-1185">Reference proteome</keyword>
<keyword evidence="11" id="KW-0408">Iron</keyword>
<evidence type="ECO:0000256" key="13">
    <source>
        <dbReference type="ARBA" id="ARBA00023136"/>
    </source>
</evidence>
<feature type="transmembrane region" description="Helical" evidence="15">
    <location>
        <begin position="200"/>
        <end position="226"/>
    </location>
</feature>
<keyword evidence="5 14" id="KW-0349">Heme</keyword>
<evidence type="ECO:0000256" key="11">
    <source>
        <dbReference type="ARBA" id="ARBA00023004"/>
    </source>
</evidence>
<dbReference type="GO" id="GO:0015990">
    <property type="term" value="P:electron transport coupled proton transport"/>
    <property type="evidence" value="ECO:0007669"/>
    <property type="project" value="TreeGrafter"/>
</dbReference>
<dbReference type="RefSeq" id="WP_140455152.1">
    <property type="nucleotide sequence ID" value="NZ_VFRP01000018.1"/>
</dbReference>
<dbReference type="GO" id="GO:0046872">
    <property type="term" value="F:metal ion binding"/>
    <property type="evidence" value="ECO:0007669"/>
    <property type="project" value="UniProtKB-KW"/>
</dbReference>
<dbReference type="InterPro" id="IPR023615">
    <property type="entry name" value="Cyt_c_Oxase_su1_BS"/>
</dbReference>
<feature type="transmembrane region" description="Helical" evidence="15">
    <location>
        <begin position="426"/>
        <end position="450"/>
    </location>
</feature>
<keyword evidence="3 14" id="KW-0813">Transport</keyword>
<feature type="transmembrane region" description="Helical" evidence="15">
    <location>
        <begin position="504"/>
        <end position="529"/>
    </location>
</feature>
<dbReference type="InterPro" id="IPR036927">
    <property type="entry name" value="Cyt_c_oxase-like_su1_sf"/>
</dbReference>
<comment type="caution">
    <text evidence="17">The sequence shown here is derived from an EMBL/GenBank/DDBJ whole genome shotgun (WGS) entry which is preliminary data.</text>
</comment>
<dbReference type="EMBL" id="VFRP01000018">
    <property type="protein sequence ID" value="TPE48935.1"/>
    <property type="molecule type" value="Genomic_DNA"/>
</dbReference>
<evidence type="ECO:0000256" key="1">
    <source>
        <dbReference type="ARBA" id="ARBA00004651"/>
    </source>
</evidence>
<dbReference type="GO" id="GO:0009060">
    <property type="term" value="P:aerobic respiration"/>
    <property type="evidence" value="ECO:0007669"/>
    <property type="project" value="InterPro"/>
</dbReference>
<dbReference type="GO" id="GO:0009486">
    <property type="term" value="F:cytochrome bo3 ubiquinol oxidase activity"/>
    <property type="evidence" value="ECO:0007669"/>
    <property type="project" value="TreeGrafter"/>
</dbReference>
<dbReference type="InterPro" id="IPR000883">
    <property type="entry name" value="Cyt_C_Oxase_1"/>
</dbReference>
<evidence type="ECO:0000256" key="9">
    <source>
        <dbReference type="ARBA" id="ARBA00022982"/>
    </source>
</evidence>
<reference evidence="17 18" key="1">
    <citation type="submission" date="2019-06" db="EMBL/GenBank/DDBJ databases">
        <title>A novel bacterium of genus Amaricoccus, isolated from marine sediment.</title>
        <authorList>
            <person name="Huang H."/>
            <person name="Mo K."/>
            <person name="Hu Y."/>
        </authorList>
    </citation>
    <scope>NUCLEOTIDE SEQUENCE [LARGE SCALE GENOMIC DNA]</scope>
    <source>
        <strain evidence="17 18">HB172011</strain>
    </source>
</reference>
<evidence type="ECO:0000256" key="12">
    <source>
        <dbReference type="ARBA" id="ARBA00023008"/>
    </source>
</evidence>
<dbReference type="Proteomes" id="UP000319255">
    <property type="component" value="Unassembled WGS sequence"/>
</dbReference>
<comment type="subcellular location">
    <subcellularLocation>
        <location evidence="1">Cell membrane</location>
        <topology evidence="1">Multi-pass membrane protein</topology>
    </subcellularLocation>
</comment>
<evidence type="ECO:0000256" key="7">
    <source>
        <dbReference type="ARBA" id="ARBA00022692"/>
    </source>
</evidence>
<feature type="transmembrane region" description="Helical" evidence="15">
    <location>
        <begin position="155"/>
        <end position="177"/>
    </location>
</feature>
<keyword evidence="12" id="KW-0186">Copper</keyword>
<feature type="transmembrane region" description="Helical" evidence="15">
    <location>
        <begin position="321"/>
        <end position="345"/>
    </location>
</feature>
<keyword evidence="10 15" id="KW-1133">Transmembrane helix</keyword>
<dbReference type="PANTHER" id="PTHR10422:SF35">
    <property type="entry name" value="CYTOCHROME BO(3) UBIQUINOL OXIDASE SUBUNIT 1"/>
    <property type="match status" value="1"/>
</dbReference>
<keyword evidence="6 14" id="KW-0679">Respiratory chain</keyword>
<evidence type="ECO:0000256" key="6">
    <source>
        <dbReference type="ARBA" id="ARBA00022660"/>
    </source>
</evidence>
<feature type="transmembrane region" description="Helical" evidence="15">
    <location>
        <begin position="238"/>
        <end position="266"/>
    </location>
</feature>
<feature type="transmembrane region" description="Helical" evidence="15">
    <location>
        <begin position="112"/>
        <end position="134"/>
    </location>
</feature>
<dbReference type="PROSITE" id="PS50855">
    <property type="entry name" value="COX1"/>
    <property type="match status" value="1"/>
</dbReference>
<dbReference type="PRINTS" id="PR01165">
    <property type="entry name" value="CYCOXIDASEI"/>
</dbReference>
<accession>A0A501WKG3</accession>
<evidence type="ECO:0000259" key="16">
    <source>
        <dbReference type="PROSITE" id="PS50855"/>
    </source>
</evidence>
<dbReference type="PANTHER" id="PTHR10422">
    <property type="entry name" value="CYTOCHROME C OXIDASE SUBUNIT 1"/>
    <property type="match status" value="1"/>
</dbReference>
<evidence type="ECO:0000313" key="18">
    <source>
        <dbReference type="Proteomes" id="UP000319255"/>
    </source>
</evidence>
<dbReference type="PROSITE" id="PS00077">
    <property type="entry name" value="COX1_CUB"/>
    <property type="match status" value="1"/>
</dbReference>
<dbReference type="InterPro" id="IPR023616">
    <property type="entry name" value="Cyt_c_oxase-like_su1_dom"/>
</dbReference>
<feature type="transmembrane region" description="Helical" evidence="15">
    <location>
        <begin position="357"/>
        <end position="379"/>
    </location>
</feature>
<feature type="transmembrane region" description="Helical" evidence="15">
    <location>
        <begin position="70"/>
        <end position="92"/>
    </location>
</feature>
<keyword evidence="8" id="KW-0479">Metal-binding</keyword>
<keyword evidence="7 14" id="KW-0812">Transmembrane</keyword>
<dbReference type="GO" id="GO:0022904">
    <property type="term" value="P:respiratory electron transport chain"/>
    <property type="evidence" value="ECO:0007669"/>
    <property type="project" value="TreeGrafter"/>
</dbReference>
<feature type="transmembrane region" description="Helical" evidence="15">
    <location>
        <begin position="27"/>
        <end position="49"/>
    </location>
</feature>
<dbReference type="NCBIfam" id="TIGR02843">
    <property type="entry name" value="CyoB"/>
    <property type="match status" value="1"/>
</dbReference>
<dbReference type="GO" id="GO:0020037">
    <property type="term" value="F:heme binding"/>
    <property type="evidence" value="ECO:0007669"/>
    <property type="project" value="InterPro"/>
</dbReference>
<name>A0A501WKG3_9RHOB</name>
<gene>
    <name evidence="17" type="primary">cyoB</name>
    <name evidence="17" type="ORF">FJM51_16025</name>
</gene>
<evidence type="ECO:0000313" key="17">
    <source>
        <dbReference type="EMBL" id="TPE48935.1"/>
    </source>
</evidence>
<evidence type="ECO:0000256" key="2">
    <source>
        <dbReference type="ARBA" id="ARBA00009578"/>
    </source>
</evidence>
<evidence type="ECO:0000256" key="15">
    <source>
        <dbReference type="SAM" id="Phobius"/>
    </source>
</evidence>
<keyword evidence="13 15" id="KW-0472">Membrane</keyword>
<organism evidence="17 18">
    <name type="scientific">Amaricoccus solimangrovi</name>
    <dbReference type="NCBI Taxonomy" id="2589815"/>
    <lineage>
        <taxon>Bacteria</taxon>
        <taxon>Pseudomonadati</taxon>
        <taxon>Pseudomonadota</taxon>
        <taxon>Alphaproteobacteria</taxon>
        <taxon>Rhodobacterales</taxon>
        <taxon>Paracoccaceae</taxon>
        <taxon>Amaricoccus</taxon>
    </lineage>
</organism>
<dbReference type="OrthoDB" id="9803294at2"/>
<keyword evidence="4" id="KW-1003">Cell membrane</keyword>
<feature type="domain" description="Cytochrome oxidase subunit I profile" evidence="16">
    <location>
        <begin position="50"/>
        <end position="570"/>
    </location>
</feature>
<dbReference type="SUPFAM" id="SSF81442">
    <property type="entry name" value="Cytochrome c oxidase subunit I-like"/>
    <property type="match status" value="1"/>
</dbReference>
<dbReference type="InterPro" id="IPR014207">
    <property type="entry name" value="Cyt_c_ubiqinol_oxidase_su1"/>
</dbReference>
<feature type="transmembrane region" description="Helical" evidence="15">
    <location>
        <begin position="391"/>
        <end position="414"/>
    </location>
</feature>
<evidence type="ECO:0000256" key="5">
    <source>
        <dbReference type="ARBA" id="ARBA00022617"/>
    </source>
</evidence>
<evidence type="ECO:0000256" key="8">
    <source>
        <dbReference type="ARBA" id="ARBA00022723"/>
    </source>
</evidence>